<keyword evidence="6 8" id="KW-1133">Transmembrane helix</keyword>
<evidence type="ECO:0000256" key="3">
    <source>
        <dbReference type="ARBA" id="ARBA00022676"/>
    </source>
</evidence>
<evidence type="ECO:0000256" key="6">
    <source>
        <dbReference type="ARBA" id="ARBA00022989"/>
    </source>
</evidence>
<reference evidence="10" key="1">
    <citation type="journal article" date="2019" name="Int. J. Syst. Evol. Microbiol.">
        <title>The Global Catalogue of Microorganisms (GCM) 10K type strain sequencing project: providing services to taxonomists for standard genome sequencing and annotation.</title>
        <authorList>
            <consortium name="The Broad Institute Genomics Platform"/>
            <consortium name="The Broad Institute Genome Sequencing Center for Infectious Disease"/>
            <person name="Wu L."/>
            <person name="Ma J."/>
        </authorList>
    </citation>
    <scope>NUCLEOTIDE SEQUENCE [LARGE SCALE GENOMIC DNA]</scope>
    <source>
        <strain evidence="10">CGMCC 1.10106</strain>
    </source>
</reference>
<gene>
    <name evidence="9" type="ORF">GCM10011395_15480</name>
</gene>
<feature type="transmembrane region" description="Helical" evidence="8">
    <location>
        <begin position="347"/>
        <end position="366"/>
    </location>
</feature>
<dbReference type="RefSeq" id="WP_188446286.1">
    <property type="nucleotide sequence ID" value="NZ_BMDW01000007.1"/>
</dbReference>
<evidence type="ECO:0000256" key="7">
    <source>
        <dbReference type="ARBA" id="ARBA00023136"/>
    </source>
</evidence>
<dbReference type="Proteomes" id="UP000618591">
    <property type="component" value="Unassembled WGS sequence"/>
</dbReference>
<proteinExistence type="predicted"/>
<name>A0ABQ1GLE8_9SPHN</name>
<feature type="transmembrane region" description="Helical" evidence="8">
    <location>
        <begin position="144"/>
        <end position="161"/>
    </location>
</feature>
<feature type="transmembrane region" description="Helical" evidence="8">
    <location>
        <begin position="173"/>
        <end position="202"/>
    </location>
</feature>
<feature type="transmembrane region" description="Helical" evidence="8">
    <location>
        <begin position="264"/>
        <end position="287"/>
    </location>
</feature>
<keyword evidence="4" id="KW-0808">Transferase</keyword>
<evidence type="ECO:0000256" key="8">
    <source>
        <dbReference type="SAM" id="Phobius"/>
    </source>
</evidence>
<keyword evidence="2" id="KW-1003">Cell membrane</keyword>
<feature type="transmembrane region" description="Helical" evidence="8">
    <location>
        <begin position="322"/>
        <end position="340"/>
    </location>
</feature>
<organism evidence="9 10">
    <name type="scientific">Sphingomonas psychrolutea</name>
    <dbReference type="NCBI Taxonomy" id="1259676"/>
    <lineage>
        <taxon>Bacteria</taxon>
        <taxon>Pseudomonadati</taxon>
        <taxon>Pseudomonadota</taxon>
        <taxon>Alphaproteobacteria</taxon>
        <taxon>Sphingomonadales</taxon>
        <taxon>Sphingomonadaceae</taxon>
        <taxon>Sphingomonas</taxon>
    </lineage>
</organism>
<evidence type="ECO:0000256" key="4">
    <source>
        <dbReference type="ARBA" id="ARBA00022679"/>
    </source>
</evidence>
<dbReference type="PANTHER" id="PTHR33908:SF11">
    <property type="entry name" value="MEMBRANE PROTEIN"/>
    <property type="match status" value="1"/>
</dbReference>
<keyword evidence="7 8" id="KW-0472">Membrane</keyword>
<dbReference type="InterPro" id="IPR050297">
    <property type="entry name" value="LipidA_mod_glycosyltrf_83"/>
</dbReference>
<evidence type="ECO:0000256" key="5">
    <source>
        <dbReference type="ARBA" id="ARBA00022692"/>
    </source>
</evidence>
<evidence type="ECO:0000256" key="1">
    <source>
        <dbReference type="ARBA" id="ARBA00004651"/>
    </source>
</evidence>
<feature type="transmembrane region" description="Helical" evidence="8">
    <location>
        <begin position="115"/>
        <end position="132"/>
    </location>
</feature>
<feature type="transmembrane region" description="Helical" evidence="8">
    <location>
        <begin position="90"/>
        <end position="108"/>
    </location>
</feature>
<accession>A0ABQ1GLE8</accession>
<sequence length="507" mass="53893">MGTDSDSARSFAPPFSLGPAATAALLLLVTLAARLPTLGNPVLGFDEQFYLLVGDRMLHGALPYVDMFDRKPIGLFLIYAGARLLGGEGFVQYKLVAGLFVVATAFGIHWIARRHVGWFGSAFAAILYILWLNFMEGEGGQAPVFYNALMIGAGALLVSAVPRADGLIAKGTAALLLVGLALQVKYSVLLEGVYFGCAFLLLARRHGVSWGCTALFAAAMIALALLPTALAALYYAAIGQWQAFAFANFVSVFGQTKGTFAREIVGLASFVGLLLPLLIVGLIGPRAPTTAPGALERRYLLGWLLTAVLSVLLYWRFDAPHYALPILVPACVLLATALAARRRVALGLALVALVAGQIVLAISASAKGGDREARAVAALAMPMRGCIFVYNGYPALYMLTHSCLPSRWVFPGHLNTADENNPRALGGDPQAITRAILAANPQAIIDTYPVYAFGNPAVHALVLQAIRQRYDLAGCVATRGRVRLVYRLRGDTGPRGACPAAIRAKLE</sequence>
<evidence type="ECO:0000256" key="2">
    <source>
        <dbReference type="ARBA" id="ARBA00022475"/>
    </source>
</evidence>
<evidence type="ECO:0000313" key="10">
    <source>
        <dbReference type="Proteomes" id="UP000618591"/>
    </source>
</evidence>
<dbReference type="EMBL" id="BMDW01000007">
    <property type="protein sequence ID" value="GGA46141.1"/>
    <property type="molecule type" value="Genomic_DNA"/>
</dbReference>
<feature type="transmembrane region" description="Helical" evidence="8">
    <location>
        <begin position="208"/>
        <end position="226"/>
    </location>
</feature>
<keyword evidence="5 8" id="KW-0812">Transmembrane</keyword>
<evidence type="ECO:0000313" key="9">
    <source>
        <dbReference type="EMBL" id="GGA46141.1"/>
    </source>
</evidence>
<feature type="transmembrane region" description="Helical" evidence="8">
    <location>
        <begin position="299"/>
        <end position="316"/>
    </location>
</feature>
<keyword evidence="3" id="KW-0328">Glycosyltransferase</keyword>
<dbReference type="PANTHER" id="PTHR33908">
    <property type="entry name" value="MANNOSYLTRANSFERASE YKCB-RELATED"/>
    <property type="match status" value="1"/>
</dbReference>
<comment type="caution">
    <text evidence="9">The sequence shown here is derived from an EMBL/GenBank/DDBJ whole genome shotgun (WGS) entry which is preliminary data.</text>
</comment>
<evidence type="ECO:0008006" key="11">
    <source>
        <dbReference type="Google" id="ProtNLM"/>
    </source>
</evidence>
<keyword evidence="10" id="KW-1185">Reference proteome</keyword>
<comment type="subcellular location">
    <subcellularLocation>
        <location evidence="1">Cell membrane</location>
        <topology evidence="1">Multi-pass membrane protein</topology>
    </subcellularLocation>
</comment>
<protein>
    <recommendedName>
        <fullName evidence="11">Glycosyltransferase RgtA/B/C/D-like domain-containing protein</fullName>
    </recommendedName>
</protein>